<name>A0ACB7TYM6_DIOAL</name>
<accession>A0ACB7TYM6</accession>
<sequence length="173" mass="19431">MENKEKRLLWWLFVCLVFSLGEGREFRVGESMGWTVPNDLNSITYNQWAESHRFHYGDSLLFVYPPEKDSVLKVNKESYNSCNTASYIEKYSDGNTVILLDRSGPFYFISGVQENCLKNESMIVVVMGERSSSNSSPSSSHASSLIRVSGFMAKFGAFLAAVLLGYAVSVYSI</sequence>
<evidence type="ECO:0000313" key="2">
    <source>
        <dbReference type="Proteomes" id="UP000827976"/>
    </source>
</evidence>
<dbReference type="Proteomes" id="UP000827976">
    <property type="component" value="Chromosome 19"/>
</dbReference>
<dbReference type="EMBL" id="CM037029">
    <property type="protein sequence ID" value="KAH7653043.1"/>
    <property type="molecule type" value="Genomic_DNA"/>
</dbReference>
<keyword evidence="2" id="KW-1185">Reference proteome</keyword>
<organism evidence="1 2">
    <name type="scientific">Dioscorea alata</name>
    <name type="common">Purple yam</name>
    <dbReference type="NCBI Taxonomy" id="55571"/>
    <lineage>
        <taxon>Eukaryota</taxon>
        <taxon>Viridiplantae</taxon>
        <taxon>Streptophyta</taxon>
        <taxon>Embryophyta</taxon>
        <taxon>Tracheophyta</taxon>
        <taxon>Spermatophyta</taxon>
        <taxon>Magnoliopsida</taxon>
        <taxon>Liliopsida</taxon>
        <taxon>Dioscoreales</taxon>
        <taxon>Dioscoreaceae</taxon>
        <taxon>Dioscorea</taxon>
    </lineage>
</organism>
<comment type="caution">
    <text evidence="1">The sequence shown here is derived from an EMBL/GenBank/DDBJ whole genome shotgun (WGS) entry which is preliminary data.</text>
</comment>
<reference evidence="2" key="1">
    <citation type="journal article" date="2022" name="Nat. Commun.">
        <title>Chromosome evolution and the genetic basis of agronomically important traits in greater yam.</title>
        <authorList>
            <person name="Bredeson J.V."/>
            <person name="Lyons J.B."/>
            <person name="Oniyinde I.O."/>
            <person name="Okereke N.R."/>
            <person name="Kolade O."/>
            <person name="Nnabue I."/>
            <person name="Nwadili C.O."/>
            <person name="Hribova E."/>
            <person name="Parker M."/>
            <person name="Nwogha J."/>
            <person name="Shu S."/>
            <person name="Carlson J."/>
            <person name="Kariba R."/>
            <person name="Muthemba S."/>
            <person name="Knop K."/>
            <person name="Barton G.J."/>
            <person name="Sherwood A.V."/>
            <person name="Lopez-Montes A."/>
            <person name="Asiedu R."/>
            <person name="Jamnadass R."/>
            <person name="Muchugi A."/>
            <person name="Goodstein D."/>
            <person name="Egesi C.N."/>
            <person name="Featherston J."/>
            <person name="Asfaw A."/>
            <person name="Simpson G.G."/>
            <person name="Dolezel J."/>
            <person name="Hendre P.S."/>
            <person name="Van Deynze A."/>
            <person name="Kumar P.L."/>
            <person name="Obidiegwu J.E."/>
            <person name="Bhattacharjee R."/>
            <person name="Rokhsar D.S."/>
        </authorList>
    </citation>
    <scope>NUCLEOTIDE SEQUENCE [LARGE SCALE GENOMIC DNA]</scope>
    <source>
        <strain evidence="2">cv. TDa95/00328</strain>
    </source>
</reference>
<proteinExistence type="predicted"/>
<gene>
    <name evidence="1" type="ORF">IHE45_19G056900</name>
</gene>
<evidence type="ECO:0000313" key="1">
    <source>
        <dbReference type="EMBL" id="KAH7653043.1"/>
    </source>
</evidence>
<protein>
    <submittedName>
        <fullName evidence="1">Cupredoxins domain-containing protein</fullName>
    </submittedName>
</protein>